<protein>
    <submittedName>
        <fullName evidence="1">Sporulation peptidase YabG</fullName>
    </submittedName>
</protein>
<dbReference type="EMBL" id="JAELUP010000023">
    <property type="protein sequence ID" value="MBJ6361290.1"/>
    <property type="molecule type" value="Genomic_DNA"/>
</dbReference>
<sequence>MKPGDFVVRNSYGGDVLFRVEGFRNESAIIKGTDYRLLADSPLDDLSIVENPELTGAAQKVKIKVTQTMERMQQQQLHQQMGWTERQEQQTPQSYFEVPGVVLHLDGDGGYMKKSMQLYSSMRVPAHGIHVHESRMAEMVYRLLPQIKPDIIVITGHDGVLKHRNQQSEQYNLNGYKNSQNFVNAVQVARDYDKSKDGLVVVAGACQSHYEALLHAGANFASSPGRILIHALDPVYIAIKASYTPFKETINLPEVINGTISGIDGVGGIETMGRYRVGLPRPKAQVQTDAYNSYNSYNGLNGYQVM</sequence>
<dbReference type="RefSeq" id="WP_199018838.1">
    <property type="nucleotide sequence ID" value="NZ_JAELUP010000023.1"/>
</dbReference>
<name>A0A934J1X6_9BACL</name>
<evidence type="ECO:0000313" key="1">
    <source>
        <dbReference type="EMBL" id="MBJ6361290.1"/>
    </source>
</evidence>
<organism evidence="1 2">
    <name type="scientific">Paenibacillus roseus</name>
    <dbReference type="NCBI Taxonomy" id="2798579"/>
    <lineage>
        <taxon>Bacteria</taxon>
        <taxon>Bacillati</taxon>
        <taxon>Bacillota</taxon>
        <taxon>Bacilli</taxon>
        <taxon>Bacillales</taxon>
        <taxon>Paenibacillaceae</taxon>
        <taxon>Paenibacillus</taxon>
    </lineage>
</organism>
<dbReference type="Pfam" id="PF05582">
    <property type="entry name" value="Peptidase_U57"/>
    <property type="match status" value="1"/>
</dbReference>
<proteinExistence type="predicted"/>
<dbReference type="NCBIfam" id="TIGR02855">
    <property type="entry name" value="spore_yabG"/>
    <property type="match status" value="1"/>
</dbReference>
<reference evidence="1" key="1">
    <citation type="submission" date="2020-12" db="EMBL/GenBank/DDBJ databases">
        <authorList>
            <person name="Huq M.A."/>
        </authorList>
    </citation>
    <scope>NUCLEOTIDE SEQUENCE</scope>
    <source>
        <strain evidence="1">MAHUQ-46</strain>
    </source>
</reference>
<dbReference type="AlphaFoldDB" id="A0A934J1X6"/>
<accession>A0A934J1X6</accession>
<dbReference type="PIRSF" id="PIRSF011575">
    <property type="entry name" value="YabG"/>
    <property type="match status" value="1"/>
</dbReference>
<keyword evidence="2" id="KW-1185">Reference proteome</keyword>
<comment type="caution">
    <text evidence="1">The sequence shown here is derived from an EMBL/GenBank/DDBJ whole genome shotgun (WGS) entry which is preliminary data.</text>
</comment>
<dbReference type="Proteomes" id="UP000640274">
    <property type="component" value="Unassembled WGS sequence"/>
</dbReference>
<evidence type="ECO:0000313" key="2">
    <source>
        <dbReference type="Proteomes" id="UP000640274"/>
    </source>
</evidence>
<dbReference type="InterPro" id="IPR008764">
    <property type="entry name" value="Peptidase_U57"/>
</dbReference>
<gene>
    <name evidence="1" type="primary">yabG</name>
    <name evidence="1" type="ORF">JFN88_08205</name>
</gene>